<protein>
    <submittedName>
        <fullName evidence="1">Uncharacterized protein</fullName>
    </submittedName>
</protein>
<name>A0ABR0N623_GOSAR</name>
<dbReference type="EMBL" id="JARKNE010000011">
    <property type="protein sequence ID" value="KAK5786018.1"/>
    <property type="molecule type" value="Genomic_DNA"/>
</dbReference>
<reference evidence="1 2" key="1">
    <citation type="submission" date="2023-03" db="EMBL/GenBank/DDBJ databases">
        <title>WGS of Gossypium arboreum.</title>
        <authorList>
            <person name="Yu D."/>
        </authorList>
    </citation>
    <scope>NUCLEOTIDE SEQUENCE [LARGE SCALE GENOMIC DNA]</scope>
    <source>
        <tissue evidence="1">Leaf</tissue>
    </source>
</reference>
<dbReference type="Proteomes" id="UP001358586">
    <property type="component" value="Chromosome 11"/>
</dbReference>
<organism evidence="1 2">
    <name type="scientific">Gossypium arboreum</name>
    <name type="common">Tree cotton</name>
    <name type="synonym">Gossypium nanking</name>
    <dbReference type="NCBI Taxonomy" id="29729"/>
    <lineage>
        <taxon>Eukaryota</taxon>
        <taxon>Viridiplantae</taxon>
        <taxon>Streptophyta</taxon>
        <taxon>Embryophyta</taxon>
        <taxon>Tracheophyta</taxon>
        <taxon>Spermatophyta</taxon>
        <taxon>Magnoliopsida</taxon>
        <taxon>eudicotyledons</taxon>
        <taxon>Gunneridae</taxon>
        <taxon>Pentapetalae</taxon>
        <taxon>rosids</taxon>
        <taxon>malvids</taxon>
        <taxon>Malvales</taxon>
        <taxon>Malvaceae</taxon>
        <taxon>Malvoideae</taxon>
        <taxon>Gossypium</taxon>
    </lineage>
</organism>
<sequence>MEVTDSIVDGNRQTVQNENIAKDLYKPKLMGVSLEPDVNISMEKEFVLQDEDVDTKKVDRIPSIIFLDLVHRYWKNNWTCDSYHAHTDSAAKGRFSMLTINVDMNKPLVSKIRINGRLQRVEYEGLLNICFMCGLYGLSMVLCSGSKSTMTRDVVVQGGSKVEKLGLQARKLAISSARKEGVTDHRDFGVRKIAVKSKGVSVSLEPKASGRVLKPNNSGVGFSSKKVVSGSVVRDLMGRVSKDGSLGQENFKVVSLKPNLDKPKHMSFRAIEVGVHGVGSGKENILFKF</sequence>
<accession>A0ABR0N623</accession>
<evidence type="ECO:0000313" key="1">
    <source>
        <dbReference type="EMBL" id="KAK5786018.1"/>
    </source>
</evidence>
<gene>
    <name evidence="1" type="ORF">PVK06_040642</name>
</gene>
<proteinExistence type="predicted"/>
<keyword evidence="2" id="KW-1185">Reference proteome</keyword>
<comment type="caution">
    <text evidence="1">The sequence shown here is derived from an EMBL/GenBank/DDBJ whole genome shotgun (WGS) entry which is preliminary data.</text>
</comment>
<evidence type="ECO:0000313" key="2">
    <source>
        <dbReference type="Proteomes" id="UP001358586"/>
    </source>
</evidence>